<dbReference type="InterPro" id="IPR020807">
    <property type="entry name" value="PKS_DH"/>
</dbReference>
<dbReference type="Pfam" id="PF00550">
    <property type="entry name" value="PP-binding"/>
    <property type="match status" value="2"/>
</dbReference>
<keyword evidence="2" id="KW-0597">Phosphoprotein</keyword>
<dbReference type="PROSITE" id="PS52004">
    <property type="entry name" value="KS3_2"/>
    <property type="match status" value="1"/>
</dbReference>
<dbReference type="PANTHER" id="PTHR43775:SF37">
    <property type="entry name" value="SI:DKEY-61P9.11"/>
    <property type="match status" value="1"/>
</dbReference>
<dbReference type="SMART" id="SM00827">
    <property type="entry name" value="PKS_AT"/>
    <property type="match status" value="1"/>
</dbReference>
<protein>
    <submittedName>
        <fullName evidence="7">Phthiocerol synthesis polyketide synthase type I PpsA</fullName>
    </submittedName>
</protein>
<dbReference type="RefSeq" id="WP_203892927.1">
    <property type="nucleotide sequence ID" value="NZ_BOOH01000039.1"/>
</dbReference>
<dbReference type="InterPro" id="IPR036736">
    <property type="entry name" value="ACP-like_sf"/>
</dbReference>
<dbReference type="InterPro" id="IPR016039">
    <property type="entry name" value="Thiolase-like"/>
</dbReference>
<dbReference type="Gene3D" id="3.10.129.10">
    <property type="entry name" value="Hotdog Thioesterase"/>
    <property type="match status" value="1"/>
</dbReference>
<dbReference type="GO" id="GO:0004312">
    <property type="term" value="F:fatty acid synthase activity"/>
    <property type="evidence" value="ECO:0007669"/>
    <property type="project" value="TreeGrafter"/>
</dbReference>
<dbReference type="SMART" id="SM00822">
    <property type="entry name" value="PKS_KR"/>
    <property type="match status" value="1"/>
</dbReference>
<dbReference type="InterPro" id="IPR009081">
    <property type="entry name" value="PP-bd_ACP"/>
</dbReference>
<dbReference type="InterPro" id="IPR014031">
    <property type="entry name" value="Ketoacyl_synth_C"/>
</dbReference>
<evidence type="ECO:0000313" key="8">
    <source>
        <dbReference type="Proteomes" id="UP000616724"/>
    </source>
</evidence>
<feature type="domain" description="Ketosynthase family 3 (KS3)" evidence="6">
    <location>
        <begin position="116"/>
        <end position="529"/>
    </location>
</feature>
<dbReference type="PANTHER" id="PTHR43775">
    <property type="entry name" value="FATTY ACID SYNTHASE"/>
    <property type="match status" value="1"/>
</dbReference>
<dbReference type="InterPro" id="IPR016036">
    <property type="entry name" value="Malonyl_transacylase_ACP-bd"/>
</dbReference>
<dbReference type="Gene3D" id="3.40.366.10">
    <property type="entry name" value="Malonyl-Coenzyme A Acyl Carrier Protein, domain 2"/>
    <property type="match status" value="1"/>
</dbReference>
<dbReference type="Gene3D" id="3.40.47.10">
    <property type="match status" value="1"/>
</dbReference>
<dbReference type="SUPFAM" id="SSF51735">
    <property type="entry name" value="NAD(P)-binding Rossmann-fold domains"/>
    <property type="match status" value="2"/>
</dbReference>
<evidence type="ECO:0000256" key="4">
    <source>
        <dbReference type="SAM" id="MobiDB-lite"/>
    </source>
</evidence>
<comment type="caution">
    <text evidence="7">The sequence shown here is derived from an EMBL/GenBank/DDBJ whole genome shotgun (WGS) entry which is preliminary data.</text>
</comment>
<keyword evidence="1" id="KW-0596">Phosphopantetheine</keyword>
<dbReference type="InterPro" id="IPR001227">
    <property type="entry name" value="Ac_transferase_dom_sf"/>
</dbReference>
<dbReference type="Pfam" id="PF00109">
    <property type="entry name" value="ketoacyl-synt"/>
    <property type="match status" value="1"/>
</dbReference>
<dbReference type="SMART" id="SM00825">
    <property type="entry name" value="PKS_KS"/>
    <property type="match status" value="1"/>
</dbReference>
<evidence type="ECO:0000259" key="6">
    <source>
        <dbReference type="PROSITE" id="PS52004"/>
    </source>
</evidence>
<dbReference type="SUPFAM" id="SSF55048">
    <property type="entry name" value="Probable ACP-binding domain of malonyl-CoA ACP transacylase"/>
    <property type="match status" value="1"/>
</dbReference>
<feature type="domain" description="Carrier" evidence="5">
    <location>
        <begin position="1"/>
        <end position="81"/>
    </location>
</feature>
<reference evidence="7 8" key="1">
    <citation type="submission" date="2021-01" db="EMBL/GenBank/DDBJ databases">
        <title>Whole genome shotgun sequence of Planobispora longispora NBRC 13918.</title>
        <authorList>
            <person name="Komaki H."/>
            <person name="Tamura T."/>
        </authorList>
    </citation>
    <scope>NUCLEOTIDE SEQUENCE [LARGE SCALE GENOMIC DNA]</scope>
    <source>
        <strain evidence="7 8">NBRC 13918</strain>
    </source>
</reference>
<dbReference type="InterPro" id="IPR001031">
    <property type="entry name" value="Thioesterase"/>
</dbReference>
<dbReference type="Gene3D" id="3.40.50.720">
    <property type="entry name" value="NAD(P)-binding Rossmann-like Domain"/>
    <property type="match status" value="1"/>
</dbReference>
<dbReference type="SMART" id="SM00823">
    <property type="entry name" value="PKS_PP"/>
    <property type="match status" value="2"/>
</dbReference>
<dbReference type="InterPro" id="IPR020806">
    <property type="entry name" value="PKS_PP-bd"/>
</dbReference>
<dbReference type="InterPro" id="IPR013968">
    <property type="entry name" value="PKS_KR"/>
</dbReference>
<dbReference type="Gene3D" id="3.40.50.1820">
    <property type="entry name" value="alpha/beta hydrolase"/>
    <property type="match status" value="1"/>
</dbReference>
<proteinExistence type="predicted"/>
<dbReference type="SMART" id="SM00826">
    <property type="entry name" value="PKS_DH"/>
    <property type="match status" value="1"/>
</dbReference>
<name>A0A8J3W6F1_9ACTN</name>
<keyword evidence="8" id="KW-1185">Reference proteome</keyword>
<dbReference type="InterPro" id="IPR036291">
    <property type="entry name" value="NAD(P)-bd_dom_sf"/>
</dbReference>
<dbReference type="Pfam" id="PF02801">
    <property type="entry name" value="Ketoacyl-synt_C"/>
    <property type="match status" value="1"/>
</dbReference>
<feature type="region of interest" description="Disordered" evidence="4">
    <location>
        <begin position="87"/>
        <end position="115"/>
    </location>
</feature>
<dbReference type="Gene3D" id="1.10.1200.10">
    <property type="entry name" value="ACP-like"/>
    <property type="match status" value="2"/>
</dbReference>
<dbReference type="PROSITE" id="PS00012">
    <property type="entry name" value="PHOSPHOPANTETHEINE"/>
    <property type="match status" value="1"/>
</dbReference>
<dbReference type="InterPro" id="IPR014030">
    <property type="entry name" value="Ketoacyl_synth_N"/>
</dbReference>
<dbReference type="InterPro" id="IPR016035">
    <property type="entry name" value="Acyl_Trfase/lysoPLipase"/>
</dbReference>
<dbReference type="InterPro" id="IPR049552">
    <property type="entry name" value="PKS_DH_N"/>
</dbReference>
<evidence type="ECO:0000259" key="5">
    <source>
        <dbReference type="PROSITE" id="PS50075"/>
    </source>
</evidence>
<dbReference type="InterPro" id="IPR029058">
    <property type="entry name" value="AB_hydrolase_fold"/>
</dbReference>
<evidence type="ECO:0000256" key="1">
    <source>
        <dbReference type="ARBA" id="ARBA00022450"/>
    </source>
</evidence>
<dbReference type="InterPro" id="IPR006162">
    <property type="entry name" value="Ppantetheine_attach_site"/>
</dbReference>
<dbReference type="GO" id="GO:0006633">
    <property type="term" value="P:fatty acid biosynthetic process"/>
    <property type="evidence" value="ECO:0007669"/>
    <property type="project" value="TreeGrafter"/>
</dbReference>
<feature type="region of interest" description="Disordered" evidence="4">
    <location>
        <begin position="559"/>
        <end position="589"/>
    </location>
</feature>
<dbReference type="Gene3D" id="3.30.70.250">
    <property type="entry name" value="Malonyl-CoA ACP transacylase, ACP-binding"/>
    <property type="match status" value="1"/>
</dbReference>
<feature type="compositionally biased region" description="Low complexity" evidence="4">
    <location>
        <begin position="1241"/>
        <end position="1253"/>
    </location>
</feature>
<dbReference type="GO" id="GO:0031177">
    <property type="term" value="F:phosphopantetheine binding"/>
    <property type="evidence" value="ECO:0007669"/>
    <property type="project" value="InterPro"/>
</dbReference>
<evidence type="ECO:0000256" key="2">
    <source>
        <dbReference type="ARBA" id="ARBA00022553"/>
    </source>
</evidence>
<dbReference type="CDD" id="cd08955">
    <property type="entry name" value="KR_2_FAS_SDR_x"/>
    <property type="match status" value="1"/>
</dbReference>
<dbReference type="FunFam" id="3.40.47.10:FF:000019">
    <property type="entry name" value="Polyketide synthase type I"/>
    <property type="match status" value="1"/>
</dbReference>
<feature type="region of interest" description="Disordered" evidence="4">
    <location>
        <begin position="1203"/>
        <end position="1257"/>
    </location>
</feature>
<dbReference type="Pfam" id="PF00975">
    <property type="entry name" value="Thioesterase"/>
    <property type="match status" value="1"/>
</dbReference>
<dbReference type="SUPFAM" id="SSF47336">
    <property type="entry name" value="ACP-like"/>
    <property type="match status" value="2"/>
</dbReference>
<evidence type="ECO:0000313" key="7">
    <source>
        <dbReference type="EMBL" id="GIH78424.1"/>
    </source>
</evidence>
<feature type="domain" description="Carrier" evidence="5">
    <location>
        <begin position="1764"/>
        <end position="1841"/>
    </location>
</feature>
<dbReference type="Pfam" id="PF21089">
    <property type="entry name" value="PKS_DH_N"/>
    <property type="match status" value="1"/>
</dbReference>
<sequence length="2242" mass="229204">MDLLGEDEIRRFLTDRIATRCRTPLSAVDPDRPLEEFGLSSRDAVAVAGELEALLGRELGPTLVWEYPTINRLARGLAAGAARAAEGTGSGAARGRGDLPSGTAPAPPAVRPARHDEPIAVIGVGCRLPGPVHGPEEFWRLLMTGGDGVGQVPEGRWEAFDDGSPRTAEALARTTRHGGFLGDVAGFDADFFGIVPGEAETMDPQQRLLLETAWEALEHAGIAPRSLRGSRTGAFVGISGNEYAYLTTADASRVDAWTATGAAFSIAANRLSYVLDLRGPSLAVDTACSSSLVATDLAVRSLRAGDSDLALAAGVNLLLSPVVTMAFDQGGGTAPDGRCKAFDASADGMVRAEGCGVVVLKRLADARRDGDRVLAVVRATAVNQDGRSNGLVAPNPEAQEELLRTAYAGLEPPDYIEAHGTGTFLGDPIEARAIDAALSPDHRVLLGSAKSNLGHLEAAAGITGLIKTVLALHHGVIPPSVHFREPNPHIPWERLEVVTAPTPWPGANPRAGVSSFGFGGTNAHIVLDGAGHSALAPLGSGTSAGSGVSAGSRASIGSGVSAGSGTSAGGGAQAGTSSPDGGATGDAERGRTRVFLLTDASAERVRTYAGVLADWAADGDGGVPLEDVAHTLARRAGRGRVGAAVVARDAGGLVAGLRAVQEGKAPTGVAVTGGPGPVWVFSGYGSQWAGMGARLYAGEPVFAAAIDELDPLFREEAGIPLREIVAEGREAAGVAAAQPVIFAVQVALARLWTACGVRPAAVIGHSMGEVAAAVVAGGIGLADAVRVICRRARLLGTLGGGGAMAVLEVSAEEVPADLHVAVYASPRQCVVTGDPDRVAAFAAEVAARGLLSRLLTAEGAGHSPQVRPLLPKLREALDGIAGGKPEIPFYSTVFDEPREIPTFEPAYWAAGVRRPVRLLSALRAAAEDGHTVFTEISPHPVLAAPLRDTLPRGTVVTHSLRRGHDEEFALQLAAVAVALPSPALAPHGSVTDLPPSPWRHERHWASASRRPALPPGAHPLLGVHVESPAGHVWTTTVDDLADAPWRLDAASRLLHGLPVLPLAAMAALAQAAAAEVYGGAELTDVVLDALLPLPATVTVTLTPSGEVVIDAKNAAGAWTRYGTATVAVDAAPVDGLPTPAELAARLNGHAPDDPAEIPVEIEHLAADGTPTGVLTQRIPAAAVPVPLADKLVARVWKETPVAPAAAGNPARDPAGNPAGDRITDPAGDRDEDPAGDAGHPVAATSAGSGVGSAPDGNGSVLRSARGWLIVAGEGDPRAERLISGLTAAGHDARRASLPRVAPARPGTSLLVPAQRPALHDAVATAPEAGRIVRAGDDVVVVLVPGGLDPAGAETLVLTVTAIVRDLAAEPGNGSGTGTRLYLVTERAQAVRDGERGDPGAAALRGLLRVLVFEHPGLRARLVDVDDPEAIMTELRGPGGPDGLVGPDGLAELAELAELDDEVAWRDGVRHAARLAVHPPPGARPGRAVVRRGGGYLITGGYGGLGLVVARWLAERGAGRIVLGGRSGPSAEGAATIEWLRTAGTDVRVVTGDLAAPGVAGRLVDAVTEGGLPLRGVVHAAGVLDDRLFTEVGAEDLRRVWSAKVHGGLALHEATRGAELDWWVAFSSAAALLGSPGQAAYAAANAWLDALCDLRRAEGLPATTINWGTWAEVGGASQAVLPAVSPITPGEGVEALEALLGGGVTAAGVVRLDAGAAVAIFPGIARMPYFAELRDLADPAGRAGSAGAGSAWTGVEALGAMEAGQALAAVTAKIRERTAVVLGFEEDWLQDDTVLTGAGLDSLAATRVRGTIEHDFGVSVPAALLLQGATLGDVAVAVAAELGIHADAAGVRPVGPRDAAERRVVAALARVLGREPGVNEEIPADVVPIVLDVLGREVGREIGGGTAAGGTLTGARIADLVRAVDEEEAAQGVIRPLTGAARAYLAARRAATPLERAGVNGAAVAGGGSPNGARASSAGAPGETPLFLGHPAGGTTGVYVPLAGLLGAGRVVFGLERLGEVGELGSELGVAERAARYVQEIRKVQPEGPYRLGGWSFGGILAFEIARQLGAENVELVAMIDSGLPDETAAAERAEITARRYADFAAYLRETYGVRVELGYEELAALDEPGQLALAGLRITESGVLELLGEAILRHQITSHEDTRALEGYRAGAYAGRVVLYRSTEPTPWAVEDSRYAHADDPARGFGPHAPGLEIVTVPGSHHLNLLDPPYVEVIAADLGGQL</sequence>
<dbReference type="InterPro" id="IPR014043">
    <property type="entry name" value="Acyl_transferase_dom"/>
</dbReference>
<dbReference type="InterPro" id="IPR032821">
    <property type="entry name" value="PKS_assoc"/>
</dbReference>
<keyword evidence="3" id="KW-0808">Transferase</keyword>
<dbReference type="SUPFAM" id="SSF53901">
    <property type="entry name" value="Thiolase-like"/>
    <property type="match status" value="1"/>
</dbReference>
<accession>A0A8J3W6F1</accession>
<gene>
    <name evidence="7" type="primary">ppsA</name>
    <name evidence="7" type="ORF">Plo01_48530</name>
</gene>
<dbReference type="SUPFAM" id="SSF52151">
    <property type="entry name" value="FabD/lysophospholipase-like"/>
    <property type="match status" value="1"/>
</dbReference>
<dbReference type="InterPro" id="IPR050091">
    <property type="entry name" value="PKS_NRPS_Biosynth_Enz"/>
</dbReference>
<feature type="compositionally biased region" description="Gly residues" evidence="4">
    <location>
        <begin position="560"/>
        <end position="573"/>
    </location>
</feature>
<dbReference type="SUPFAM" id="SSF53474">
    <property type="entry name" value="alpha/beta-Hydrolases"/>
    <property type="match status" value="1"/>
</dbReference>
<dbReference type="InterPro" id="IPR057326">
    <property type="entry name" value="KR_dom"/>
</dbReference>
<dbReference type="Pfam" id="PF16197">
    <property type="entry name" value="KAsynt_C_assoc"/>
    <property type="match status" value="1"/>
</dbReference>
<dbReference type="PROSITE" id="PS50075">
    <property type="entry name" value="CARRIER"/>
    <property type="match status" value="2"/>
</dbReference>
<dbReference type="InterPro" id="IPR020841">
    <property type="entry name" value="PKS_Beta-ketoAc_synthase_dom"/>
</dbReference>
<evidence type="ECO:0000256" key="3">
    <source>
        <dbReference type="ARBA" id="ARBA00022679"/>
    </source>
</evidence>
<organism evidence="7 8">
    <name type="scientific">Planobispora longispora</name>
    <dbReference type="NCBI Taxonomy" id="28887"/>
    <lineage>
        <taxon>Bacteria</taxon>
        <taxon>Bacillati</taxon>
        <taxon>Actinomycetota</taxon>
        <taxon>Actinomycetes</taxon>
        <taxon>Streptosporangiales</taxon>
        <taxon>Streptosporangiaceae</taxon>
        <taxon>Planobispora</taxon>
    </lineage>
</organism>
<dbReference type="EMBL" id="BOOH01000039">
    <property type="protein sequence ID" value="GIH78424.1"/>
    <property type="molecule type" value="Genomic_DNA"/>
</dbReference>
<dbReference type="Pfam" id="PF08659">
    <property type="entry name" value="KR"/>
    <property type="match status" value="1"/>
</dbReference>
<dbReference type="Proteomes" id="UP000616724">
    <property type="component" value="Unassembled WGS sequence"/>
</dbReference>
<dbReference type="CDD" id="cd00833">
    <property type="entry name" value="PKS"/>
    <property type="match status" value="1"/>
</dbReference>
<dbReference type="Pfam" id="PF00698">
    <property type="entry name" value="Acyl_transf_1"/>
    <property type="match status" value="1"/>
</dbReference>